<reference evidence="1 2" key="1">
    <citation type="submission" date="2024-01" db="EMBL/GenBank/DDBJ databases">
        <title>The complete chloroplast genome sequence of Lithospermum erythrorhizon: insights into the phylogenetic relationship among Boraginaceae species and the maternal lineages of purple gromwells.</title>
        <authorList>
            <person name="Okada T."/>
            <person name="Watanabe K."/>
        </authorList>
    </citation>
    <scope>NUCLEOTIDE SEQUENCE [LARGE SCALE GENOMIC DNA]</scope>
</reference>
<accession>A0AAV3R227</accession>
<gene>
    <name evidence="1" type="ORF">LIER_24307</name>
</gene>
<proteinExistence type="predicted"/>
<sequence length="148" mass="16198">MLPLLRMWRQLAEPMLSSEAMTEIVYSDESSDCIVTEVADLGDEARELMDSMGPLDCVITAAAVTGSLGNRARTEVVDVEEPSDCVIMKAATAAVPAASLFTSVHHIEPILRDILRVAWLEFFSFVEGKSHEDLQAEEGGIMAPFRLL</sequence>
<organism evidence="1 2">
    <name type="scientific">Lithospermum erythrorhizon</name>
    <name type="common">Purple gromwell</name>
    <name type="synonym">Lithospermum officinale var. erythrorhizon</name>
    <dbReference type="NCBI Taxonomy" id="34254"/>
    <lineage>
        <taxon>Eukaryota</taxon>
        <taxon>Viridiplantae</taxon>
        <taxon>Streptophyta</taxon>
        <taxon>Embryophyta</taxon>
        <taxon>Tracheophyta</taxon>
        <taxon>Spermatophyta</taxon>
        <taxon>Magnoliopsida</taxon>
        <taxon>eudicotyledons</taxon>
        <taxon>Gunneridae</taxon>
        <taxon>Pentapetalae</taxon>
        <taxon>asterids</taxon>
        <taxon>lamiids</taxon>
        <taxon>Boraginales</taxon>
        <taxon>Boraginaceae</taxon>
        <taxon>Boraginoideae</taxon>
        <taxon>Lithospermeae</taxon>
        <taxon>Lithospermum</taxon>
    </lineage>
</organism>
<dbReference type="EMBL" id="BAABME010007027">
    <property type="protein sequence ID" value="GAA0169929.1"/>
    <property type="molecule type" value="Genomic_DNA"/>
</dbReference>
<evidence type="ECO:0000313" key="2">
    <source>
        <dbReference type="Proteomes" id="UP001454036"/>
    </source>
</evidence>
<keyword evidence="2" id="KW-1185">Reference proteome</keyword>
<dbReference type="AlphaFoldDB" id="A0AAV3R227"/>
<evidence type="ECO:0000313" key="1">
    <source>
        <dbReference type="EMBL" id="GAA0169929.1"/>
    </source>
</evidence>
<name>A0AAV3R227_LITER</name>
<protein>
    <submittedName>
        <fullName evidence="1">Uncharacterized protein</fullName>
    </submittedName>
</protein>
<comment type="caution">
    <text evidence="1">The sequence shown here is derived from an EMBL/GenBank/DDBJ whole genome shotgun (WGS) entry which is preliminary data.</text>
</comment>
<dbReference type="Proteomes" id="UP001454036">
    <property type="component" value="Unassembled WGS sequence"/>
</dbReference>